<dbReference type="EMBL" id="BAAAHQ010000043">
    <property type="protein sequence ID" value="GAA0949205.1"/>
    <property type="molecule type" value="Genomic_DNA"/>
</dbReference>
<organism evidence="1 2">
    <name type="scientific">Nonomuraea longicatena</name>
    <dbReference type="NCBI Taxonomy" id="83682"/>
    <lineage>
        <taxon>Bacteria</taxon>
        <taxon>Bacillati</taxon>
        <taxon>Actinomycetota</taxon>
        <taxon>Actinomycetes</taxon>
        <taxon>Streptosporangiales</taxon>
        <taxon>Streptosporangiaceae</taxon>
        <taxon>Nonomuraea</taxon>
    </lineage>
</organism>
<accession>A0ABP4BHN7</accession>
<evidence type="ECO:0000313" key="2">
    <source>
        <dbReference type="Proteomes" id="UP001501578"/>
    </source>
</evidence>
<gene>
    <name evidence="1" type="ORF">GCM10009560_67230</name>
</gene>
<name>A0ABP4BHN7_9ACTN</name>
<keyword evidence="2" id="KW-1185">Reference proteome</keyword>
<evidence type="ECO:0000313" key="1">
    <source>
        <dbReference type="EMBL" id="GAA0949205.1"/>
    </source>
</evidence>
<dbReference type="Proteomes" id="UP001501578">
    <property type="component" value="Unassembled WGS sequence"/>
</dbReference>
<proteinExistence type="predicted"/>
<comment type="caution">
    <text evidence="1">The sequence shown here is derived from an EMBL/GenBank/DDBJ whole genome shotgun (WGS) entry which is preliminary data.</text>
</comment>
<dbReference type="RefSeq" id="WP_343954260.1">
    <property type="nucleotide sequence ID" value="NZ_BAAAHQ010000043.1"/>
</dbReference>
<reference evidence="2" key="1">
    <citation type="journal article" date="2019" name="Int. J. Syst. Evol. Microbiol.">
        <title>The Global Catalogue of Microorganisms (GCM) 10K type strain sequencing project: providing services to taxonomists for standard genome sequencing and annotation.</title>
        <authorList>
            <consortium name="The Broad Institute Genomics Platform"/>
            <consortium name="The Broad Institute Genome Sequencing Center for Infectious Disease"/>
            <person name="Wu L."/>
            <person name="Ma J."/>
        </authorList>
    </citation>
    <scope>NUCLEOTIDE SEQUENCE [LARGE SCALE GENOMIC DNA]</scope>
    <source>
        <strain evidence="2">JCM 11136</strain>
    </source>
</reference>
<protein>
    <submittedName>
        <fullName evidence="1">Uncharacterized protein</fullName>
    </submittedName>
</protein>
<sequence length="48" mass="5020">MAFFAILAKSDCCTSDCRGGWIWNPQGGPFLCPICKGNNGAVLALGSK</sequence>